<protein>
    <recommendedName>
        <fullName evidence="4">Ankyrin repeat protein</fullName>
    </recommendedName>
</protein>
<proteinExistence type="predicted"/>
<keyword evidence="1" id="KW-0472">Membrane</keyword>
<evidence type="ECO:0000313" key="3">
    <source>
        <dbReference type="Proteomes" id="UP001222087"/>
    </source>
</evidence>
<feature type="transmembrane region" description="Helical" evidence="1">
    <location>
        <begin position="300"/>
        <end position="324"/>
    </location>
</feature>
<evidence type="ECO:0000313" key="2">
    <source>
        <dbReference type="EMBL" id="WED42948.1"/>
    </source>
</evidence>
<dbReference type="Proteomes" id="UP001222087">
    <property type="component" value="Chromosome"/>
</dbReference>
<dbReference type="EMBL" id="CP119078">
    <property type="protein sequence ID" value="WED42948.1"/>
    <property type="molecule type" value="Genomic_DNA"/>
</dbReference>
<dbReference type="RefSeq" id="WP_275088763.1">
    <property type="nucleotide sequence ID" value="NZ_CP119078.1"/>
</dbReference>
<sequence length="357" mass="40443">MPKYPAANEKINLKDYKKIKDLTGGKTNEVALWQHRNYPELKIVVKTPITDSDEIVNHNIKSINAFLGEGNAWLIKGKPSFAMKYFEGKPLTDEDIKTLPHTMLKSGSLFTILDPNKENYLRLPSGQIIPVDYDYMIVHDDTELLSYQITYLEHRKGFAERVGDASPEEAVQYVLDSYPHAYHYLFQRWGKQYLKESQPPKELENLVESPSIDASTAINAEAITTFTKQLAELAEKAAILAADNHINAAKRAFALYELLDTSFEKYQKGNMTKEVFRETCATEMRIAHKELENHRGWKQVLLNLGLALASLGIGYIAACTANLVRTNGKHFFFRCNTDSINKLIELDKTINQVAPAA</sequence>
<keyword evidence="1" id="KW-1133">Transmembrane helix</keyword>
<keyword evidence="1" id="KW-0812">Transmembrane</keyword>
<organism evidence="2 3">
    <name type="scientific">Legionella cardiaca</name>
    <dbReference type="NCBI Taxonomy" id="1071983"/>
    <lineage>
        <taxon>Bacteria</taxon>
        <taxon>Pseudomonadati</taxon>
        <taxon>Pseudomonadota</taxon>
        <taxon>Gammaproteobacteria</taxon>
        <taxon>Legionellales</taxon>
        <taxon>Legionellaceae</taxon>
        <taxon>Legionella</taxon>
    </lineage>
</organism>
<gene>
    <name evidence="2" type="ORF">PXX05_13750</name>
</gene>
<evidence type="ECO:0008006" key="4">
    <source>
        <dbReference type="Google" id="ProtNLM"/>
    </source>
</evidence>
<evidence type="ECO:0000256" key="1">
    <source>
        <dbReference type="SAM" id="Phobius"/>
    </source>
</evidence>
<accession>A0ABY8AQI0</accession>
<name>A0ABY8AQI0_9GAMM</name>
<keyword evidence="3" id="KW-1185">Reference proteome</keyword>
<reference evidence="2 3" key="1">
    <citation type="submission" date="2023-02" db="EMBL/GenBank/DDBJ databases">
        <title>Genome Sequence of L. cardiaca H63T.</title>
        <authorList>
            <person name="Lopez A.E."/>
            <person name="Cianciotto N.P."/>
        </authorList>
    </citation>
    <scope>NUCLEOTIDE SEQUENCE [LARGE SCALE GENOMIC DNA]</scope>
    <source>
        <strain evidence="2 3">H63</strain>
    </source>
</reference>